<reference evidence="1" key="1">
    <citation type="journal article" date="2012" name="Science">
        <title>Fermentation, hydrogen, and sulfur metabolism in multiple uncultivated bacterial phyla.</title>
        <authorList>
            <person name="Wrighton K.C."/>
            <person name="Thomas B.C."/>
            <person name="Sharon I."/>
            <person name="Miller C.S."/>
            <person name="Castelle C.J."/>
            <person name="VerBerkmoes N.C."/>
            <person name="Wilkins M.J."/>
            <person name="Hettich R.L."/>
            <person name="Lipton M.S."/>
            <person name="Williams K.H."/>
            <person name="Long P.E."/>
            <person name="Banfield J.F."/>
        </authorList>
    </citation>
    <scope>NUCLEOTIDE SEQUENCE [LARGE SCALE GENOMIC DNA]</scope>
</reference>
<dbReference type="EMBL" id="AMFJ01000073">
    <property type="protein sequence ID" value="EKE29958.1"/>
    <property type="molecule type" value="Genomic_DNA"/>
</dbReference>
<evidence type="ECO:0000313" key="1">
    <source>
        <dbReference type="EMBL" id="EKE29958.1"/>
    </source>
</evidence>
<dbReference type="Gene3D" id="2.60.120.200">
    <property type="match status" value="1"/>
</dbReference>
<dbReference type="SUPFAM" id="SSF49899">
    <property type="entry name" value="Concanavalin A-like lectins/glucanases"/>
    <property type="match status" value="1"/>
</dbReference>
<sequence length="233" mass="27103">LVWYWDMETLTADWKLRDLSGNGNEGVFSGTILPVSTWGINWKGLYFSWTSMIHTSQSLRYWSSNTTTIEIIADNKAPKVWIFTILAESSSNANNNTWALFITDFYTVSSCDWSRALLIPLLKLDLAWWKINSCPYEKSEEKPKIVTFVFDASKPYINIYLNWNKLNTFPNTANSKKPISEAVNTTIKDYAFYIWKRWLDAGNWTIGLIDDVKVYNRALSDTEIKQHSKSMWF</sequence>
<accession>K2G3Y4</accession>
<protein>
    <submittedName>
        <fullName evidence="1">Uncharacterized protein</fullName>
    </submittedName>
</protein>
<proteinExistence type="predicted"/>
<organism evidence="1">
    <name type="scientific">uncultured bacterium</name>
    <name type="common">gcode 4</name>
    <dbReference type="NCBI Taxonomy" id="1234023"/>
    <lineage>
        <taxon>Bacteria</taxon>
        <taxon>environmental samples</taxon>
    </lineage>
</organism>
<dbReference type="InterPro" id="IPR013320">
    <property type="entry name" value="ConA-like_dom_sf"/>
</dbReference>
<feature type="non-terminal residue" evidence="1">
    <location>
        <position position="1"/>
    </location>
</feature>
<name>K2G3Y4_9BACT</name>
<dbReference type="AlphaFoldDB" id="K2G3Y4"/>
<comment type="caution">
    <text evidence="1">The sequence shown here is derived from an EMBL/GenBank/DDBJ whole genome shotgun (WGS) entry which is preliminary data.</text>
</comment>
<gene>
    <name evidence="1" type="ORF">ACD_2C00073G0046</name>
</gene>